<proteinExistence type="predicted"/>
<dbReference type="EMBL" id="MT141818">
    <property type="protein sequence ID" value="QJA70753.1"/>
    <property type="molecule type" value="Genomic_DNA"/>
</dbReference>
<protein>
    <recommendedName>
        <fullName evidence="3">Tail tube protein</fullName>
    </recommendedName>
</protein>
<organism evidence="2">
    <name type="scientific">viral metagenome</name>
    <dbReference type="NCBI Taxonomy" id="1070528"/>
    <lineage>
        <taxon>unclassified sequences</taxon>
        <taxon>metagenomes</taxon>
        <taxon>organismal metagenomes</taxon>
    </lineage>
</organism>
<dbReference type="EMBL" id="MT141544">
    <property type="protein sequence ID" value="QJA65761.1"/>
    <property type="molecule type" value="Genomic_DNA"/>
</dbReference>
<reference evidence="2" key="1">
    <citation type="submission" date="2020-03" db="EMBL/GenBank/DDBJ databases">
        <title>The deep terrestrial virosphere.</title>
        <authorList>
            <person name="Holmfeldt K."/>
            <person name="Nilsson E."/>
            <person name="Simone D."/>
            <person name="Lopez-Fernandez M."/>
            <person name="Wu X."/>
            <person name="de Brujin I."/>
            <person name="Lundin D."/>
            <person name="Andersson A."/>
            <person name="Bertilsson S."/>
            <person name="Dopson M."/>
        </authorList>
    </citation>
    <scope>NUCLEOTIDE SEQUENCE</scope>
    <source>
        <strain evidence="2">MM415A03568</strain>
        <strain evidence="1">MM415B00380</strain>
    </source>
</reference>
<evidence type="ECO:0008006" key="3">
    <source>
        <dbReference type="Google" id="ProtNLM"/>
    </source>
</evidence>
<name>A0A6M3JLC6_9ZZZZ</name>
<accession>A0A6M3JLC6</accession>
<sequence>MGEQKTWSVAQNALSIGGINIQAGAGTGSWIKVTPAGDWRTVTVGLQGDVTVSENPDRSAAFELSLLQSAEVNAQLQALLNYRAGVDGTIGIGAFQLTDIQSGSEISGDCVLTTPPEWDVQGEVQNCVWKGTILEATYRIGGTE</sequence>
<gene>
    <name evidence="2" type="ORF">MM415A03568_0003</name>
    <name evidence="1" type="ORF">MM415B00380_0013</name>
</gene>
<evidence type="ECO:0000313" key="2">
    <source>
        <dbReference type="EMBL" id="QJA70753.1"/>
    </source>
</evidence>
<evidence type="ECO:0000313" key="1">
    <source>
        <dbReference type="EMBL" id="QJA65761.1"/>
    </source>
</evidence>
<dbReference type="AlphaFoldDB" id="A0A6M3JLC6"/>